<evidence type="ECO:0000313" key="4">
    <source>
        <dbReference type="EMBL" id="KAG7343817.1"/>
    </source>
</evidence>
<dbReference type="EMBL" id="JAGRRH010000023">
    <property type="protein sequence ID" value="KAG7343817.1"/>
    <property type="molecule type" value="Genomic_DNA"/>
</dbReference>
<dbReference type="Proteomes" id="UP000693970">
    <property type="component" value="Unassembled WGS sequence"/>
</dbReference>
<feature type="transmembrane region" description="Helical" evidence="2">
    <location>
        <begin position="7"/>
        <end position="30"/>
    </location>
</feature>
<evidence type="ECO:0000313" key="5">
    <source>
        <dbReference type="Proteomes" id="UP000693970"/>
    </source>
</evidence>
<keyword evidence="2" id="KW-0812">Transmembrane</keyword>
<dbReference type="OrthoDB" id="38097at2759"/>
<keyword evidence="2" id="KW-1133">Transmembrane helix</keyword>
<accession>A0A9K3KHF7</accession>
<dbReference type="GO" id="GO:0009982">
    <property type="term" value="F:pseudouridine synthase activity"/>
    <property type="evidence" value="ECO:0007669"/>
    <property type="project" value="InterPro"/>
</dbReference>
<protein>
    <submittedName>
        <fullName evidence="4">Ribosomal large subunit pseudouridine synthase A</fullName>
    </submittedName>
</protein>
<evidence type="ECO:0000256" key="2">
    <source>
        <dbReference type="SAM" id="Phobius"/>
    </source>
</evidence>
<keyword evidence="2" id="KW-0472">Membrane</keyword>
<comment type="caution">
    <text evidence="4">The sequence shown here is derived from an EMBL/GenBank/DDBJ whole genome shotgun (WGS) entry which is preliminary data.</text>
</comment>
<dbReference type="Pfam" id="PF00849">
    <property type="entry name" value="PseudoU_synth_2"/>
    <property type="match status" value="1"/>
</dbReference>
<keyword evidence="5" id="KW-1185">Reference proteome</keyword>
<feature type="domain" description="Pseudouridine synthase RsuA/RluA-like" evidence="3">
    <location>
        <begin position="151"/>
        <end position="317"/>
    </location>
</feature>
<dbReference type="PANTHER" id="PTHR21600:SF87">
    <property type="entry name" value="RNA PSEUDOURIDYLATE SYNTHASE DOMAIN-CONTAINING PROTEIN 1"/>
    <property type="match status" value="1"/>
</dbReference>
<evidence type="ECO:0000256" key="1">
    <source>
        <dbReference type="ARBA" id="ARBA00010876"/>
    </source>
</evidence>
<comment type="similarity">
    <text evidence="1">Belongs to the pseudouridine synthase RluA family.</text>
</comment>
<name>A0A9K3KHF7_9STRA</name>
<dbReference type="InterPro" id="IPR006145">
    <property type="entry name" value="PsdUridine_synth_RsuA/RluA"/>
</dbReference>
<dbReference type="GO" id="GO:0000455">
    <property type="term" value="P:enzyme-directed rRNA pseudouridine synthesis"/>
    <property type="evidence" value="ECO:0007669"/>
    <property type="project" value="TreeGrafter"/>
</dbReference>
<gene>
    <name evidence="4" type="ORF">IV203_021825</name>
</gene>
<dbReference type="CDD" id="cd02869">
    <property type="entry name" value="PseudoU_synth_RluA_like"/>
    <property type="match status" value="1"/>
</dbReference>
<reference evidence="4" key="2">
    <citation type="submission" date="2021-04" db="EMBL/GenBank/DDBJ databases">
        <authorList>
            <person name="Podell S."/>
        </authorList>
    </citation>
    <scope>NUCLEOTIDE SEQUENCE</scope>
    <source>
        <strain evidence="4">Hildebrandi</strain>
    </source>
</reference>
<reference evidence="4" key="1">
    <citation type="journal article" date="2021" name="Sci. Rep.">
        <title>Diploid genomic architecture of Nitzschia inconspicua, an elite biomass production diatom.</title>
        <authorList>
            <person name="Oliver A."/>
            <person name="Podell S."/>
            <person name="Pinowska A."/>
            <person name="Traller J.C."/>
            <person name="Smith S.R."/>
            <person name="McClure R."/>
            <person name="Beliaev A."/>
            <person name="Bohutskyi P."/>
            <person name="Hill E.A."/>
            <person name="Rabines A."/>
            <person name="Zheng H."/>
            <person name="Allen L.Z."/>
            <person name="Kuo A."/>
            <person name="Grigoriev I.V."/>
            <person name="Allen A.E."/>
            <person name="Hazlebeck D."/>
            <person name="Allen E.E."/>
        </authorList>
    </citation>
    <scope>NUCLEOTIDE SEQUENCE</scope>
    <source>
        <strain evidence="4">Hildebrandi</strain>
    </source>
</reference>
<organism evidence="4 5">
    <name type="scientific">Nitzschia inconspicua</name>
    <dbReference type="NCBI Taxonomy" id="303405"/>
    <lineage>
        <taxon>Eukaryota</taxon>
        <taxon>Sar</taxon>
        <taxon>Stramenopiles</taxon>
        <taxon>Ochrophyta</taxon>
        <taxon>Bacillariophyta</taxon>
        <taxon>Bacillariophyceae</taxon>
        <taxon>Bacillariophycidae</taxon>
        <taxon>Bacillariales</taxon>
        <taxon>Bacillariaceae</taxon>
        <taxon>Nitzschia</taxon>
    </lineage>
</organism>
<proteinExistence type="inferred from homology"/>
<dbReference type="AlphaFoldDB" id="A0A9K3KHF7"/>
<evidence type="ECO:0000259" key="3">
    <source>
        <dbReference type="Pfam" id="PF00849"/>
    </source>
</evidence>
<sequence length="388" mass="43780">MDIATNIALTVRCLFRLVIVVAVTAVVFSFTSSSLPAQQRSTTPKALSQQRDSLVKSWKRLSERTEEPKIVNPETGRLMTTGGKTHQKLSLKRQWIQYNRSLFALGDTIKPTSDPDNNSPISATLDKWYVVTPHLIDTLGTNNDSYHQPIDVLFVHKPSQMHSVPPRRQATSDSSPADLTSQIQNYFPTAKPCHRLDYDTSGIMVYGLTATAHSFISKQFQDRLVNKTYLALCHGHFQYDQGLVDIPIGKQLTPEGYHVWALKRNDDDDESILIKPRSAVTQYQVLDRRRQDDIDYTLVELYPQTGRGHQLRLHCQALGHAIIGDTLHGDRTERDGPLSPRLCLHAHRLELELDPSMCGGTGWSNNRMDGNSMISKRARVIAEIRSPF</sequence>
<dbReference type="PANTHER" id="PTHR21600">
    <property type="entry name" value="MITOCHONDRIAL RNA PSEUDOURIDINE SYNTHASE"/>
    <property type="match status" value="1"/>
</dbReference>
<dbReference type="InterPro" id="IPR050188">
    <property type="entry name" value="RluA_PseudoU_synthase"/>
</dbReference>
<dbReference type="GO" id="GO:0003723">
    <property type="term" value="F:RNA binding"/>
    <property type="evidence" value="ECO:0007669"/>
    <property type="project" value="InterPro"/>
</dbReference>